<feature type="domain" description="Ionotropic glutamate receptor C-terminal" evidence="5">
    <location>
        <begin position="82"/>
        <end position="308"/>
    </location>
</feature>
<feature type="signal peptide" evidence="3">
    <location>
        <begin position="1"/>
        <end position="30"/>
    </location>
</feature>
<feature type="region of interest" description="Disordered" evidence="2">
    <location>
        <begin position="31"/>
        <end position="53"/>
    </location>
</feature>
<dbReference type="Gene3D" id="3.40.190.10">
    <property type="entry name" value="Periplasmic binding protein-like II"/>
    <property type="match status" value="2"/>
</dbReference>
<evidence type="ECO:0000256" key="1">
    <source>
        <dbReference type="ARBA" id="ARBA00022729"/>
    </source>
</evidence>
<dbReference type="SMART" id="SM00062">
    <property type="entry name" value="PBPb"/>
    <property type="match status" value="1"/>
</dbReference>
<proteinExistence type="predicted"/>
<dbReference type="SUPFAM" id="SSF53850">
    <property type="entry name" value="Periplasmic binding protein-like II"/>
    <property type="match status" value="1"/>
</dbReference>
<evidence type="ECO:0000313" key="6">
    <source>
        <dbReference type="EMBL" id="MCK0209141.1"/>
    </source>
</evidence>
<dbReference type="InterPro" id="IPR001320">
    <property type="entry name" value="Iontro_rcpt_C"/>
</dbReference>
<organism evidence="6 7">
    <name type="scientific">Ancylobacter koreensis</name>
    <dbReference type="NCBI Taxonomy" id="266121"/>
    <lineage>
        <taxon>Bacteria</taxon>
        <taxon>Pseudomonadati</taxon>
        <taxon>Pseudomonadota</taxon>
        <taxon>Alphaproteobacteria</taxon>
        <taxon>Hyphomicrobiales</taxon>
        <taxon>Xanthobacteraceae</taxon>
        <taxon>Ancylobacter</taxon>
    </lineage>
</organism>
<evidence type="ECO:0000256" key="2">
    <source>
        <dbReference type="SAM" id="MobiDB-lite"/>
    </source>
</evidence>
<feature type="chain" id="PRO_5047332088" evidence="3">
    <location>
        <begin position="31"/>
        <end position="311"/>
    </location>
</feature>
<evidence type="ECO:0000259" key="5">
    <source>
        <dbReference type="SMART" id="SM00079"/>
    </source>
</evidence>
<accession>A0ABT0DPD5</accession>
<sequence length="311" mass="33039">MTQLRRAGGRYLAAFALAVALFAPATGAMAQTAPAGGAPNASPPAPAPAAKAAPPASVVVPGFWDPKRRPDRPDVTRLPTQIRFVTTEDYPPFSFRGEDGRPVGFNVDVARAICTELAIRCTLEIVPFEALADALASGKADAAIAGIAITPVTRETLDFSDRYFRSPARFVALRGDGGAKVTPDALGSKTVGVIGGTAHEAFLHDFFGEIAVRAFPDPDALRAALRKGEVDLIFGDGVQLALWLNGTGSENCCAFVGGPFTESLYFGEGMGIAVKRGNDALRQSLNYALAQLWEEGVYTDLYLRWFPISVY</sequence>
<dbReference type="InterPro" id="IPR001638">
    <property type="entry name" value="Solute-binding_3/MltF_N"/>
</dbReference>
<evidence type="ECO:0000256" key="3">
    <source>
        <dbReference type="SAM" id="SignalP"/>
    </source>
</evidence>
<evidence type="ECO:0000313" key="7">
    <source>
        <dbReference type="Proteomes" id="UP001202867"/>
    </source>
</evidence>
<reference evidence="7" key="1">
    <citation type="submission" date="2023-07" db="EMBL/GenBank/DDBJ databases">
        <title>Ancylobacter moscoviensis sp. nov., facultatively methylotrophic bacteria from activated sludge and the reclassification of Starkeya novella (Starkey 1934) Kelly et al. 2000 as Ancylobacter novellus comb. nov., Starkeya koreensis Im et al. 2006 as Ancylobacter koreensis comb.nov., Angulomicrobium tetraedrale Vasil'eva et al. 1986 as Ancylobacter tetraedralis comb. nov., Angulomicrobium amanitiforme Fritz et al. 2004 as Ancylobacter amanitiformis comb. nov. and Methylorhabdus multivorans Doronina et al. 1996 as Ancylobacter multivorans comb. nov. and emended description of the genus Ancylobacter.</title>
        <authorList>
            <person name="Doronina N."/>
            <person name="Chemodurova A."/>
            <person name="Grouzdev D."/>
            <person name="Koziaeva V."/>
            <person name="Shi W."/>
            <person name="Wu L."/>
            <person name="Kaparullina E."/>
        </authorList>
    </citation>
    <scope>NUCLEOTIDE SEQUENCE [LARGE SCALE GENOMIC DNA]</scope>
    <source>
        <strain evidence="7">Jip08</strain>
    </source>
</reference>
<name>A0ABT0DPD5_9HYPH</name>
<dbReference type="Pfam" id="PF00497">
    <property type="entry name" value="SBP_bac_3"/>
    <property type="match status" value="1"/>
</dbReference>
<dbReference type="EMBL" id="JALKCG010000005">
    <property type="protein sequence ID" value="MCK0209141.1"/>
    <property type="molecule type" value="Genomic_DNA"/>
</dbReference>
<evidence type="ECO:0000259" key="4">
    <source>
        <dbReference type="SMART" id="SM00062"/>
    </source>
</evidence>
<dbReference type="SMART" id="SM00079">
    <property type="entry name" value="PBPe"/>
    <property type="match status" value="1"/>
</dbReference>
<protein>
    <submittedName>
        <fullName evidence="6">Transporter substrate-binding domain-containing protein</fullName>
    </submittedName>
</protein>
<dbReference type="PANTHER" id="PTHR35936">
    <property type="entry name" value="MEMBRANE-BOUND LYTIC MUREIN TRANSGLYCOSYLASE F"/>
    <property type="match status" value="1"/>
</dbReference>
<feature type="domain" description="Solute-binding protein family 3/N-terminal" evidence="4">
    <location>
        <begin position="81"/>
        <end position="309"/>
    </location>
</feature>
<dbReference type="PANTHER" id="PTHR35936:SF35">
    <property type="entry name" value="L-CYSTINE-BINDING PROTEIN TCYJ"/>
    <property type="match status" value="1"/>
</dbReference>
<comment type="caution">
    <text evidence="6">The sequence shown here is derived from an EMBL/GenBank/DDBJ whole genome shotgun (WGS) entry which is preliminary data.</text>
</comment>
<gene>
    <name evidence="6" type="ORF">MWN33_13980</name>
</gene>
<keyword evidence="1 3" id="KW-0732">Signal</keyword>
<keyword evidence="7" id="KW-1185">Reference proteome</keyword>
<dbReference type="Proteomes" id="UP001202867">
    <property type="component" value="Unassembled WGS sequence"/>
</dbReference>